<keyword evidence="3" id="KW-1185">Reference proteome</keyword>
<accession>A0AAW0BH67</accession>
<evidence type="ECO:0000256" key="1">
    <source>
        <dbReference type="SAM" id="Phobius"/>
    </source>
</evidence>
<proteinExistence type="predicted"/>
<protein>
    <submittedName>
        <fullName evidence="2">Uncharacterized protein</fullName>
    </submittedName>
</protein>
<comment type="caution">
    <text evidence="2">The sequence shown here is derived from an EMBL/GenBank/DDBJ whole genome shotgun (WGS) entry which is preliminary data.</text>
</comment>
<dbReference type="EMBL" id="JAYKXP010000110">
    <property type="protein sequence ID" value="KAK7025945.1"/>
    <property type="molecule type" value="Genomic_DNA"/>
</dbReference>
<dbReference type="AlphaFoldDB" id="A0AAW0BH67"/>
<sequence length="154" mass="17432">MSSPHPQAVQPPPVYYESQTHINLQYPPTPPSGYYPPQPYYSPQPAQVQIAVLPQCVHEPTVAYGPWGLVIALLLFPVGLLCLLRGNEMCEMWGEVVGLRIEDTTDVYATLQAASFVHLFETTYDLLFDLVFRSLYSIIDDHYPHSFVRILLLP</sequence>
<keyword evidence="1" id="KW-1133">Transmembrane helix</keyword>
<keyword evidence="1" id="KW-0812">Transmembrane</keyword>
<dbReference type="Proteomes" id="UP001383192">
    <property type="component" value="Unassembled WGS sequence"/>
</dbReference>
<keyword evidence="1" id="KW-0472">Membrane</keyword>
<evidence type="ECO:0000313" key="3">
    <source>
        <dbReference type="Proteomes" id="UP001383192"/>
    </source>
</evidence>
<name>A0AAW0BH67_9AGAR</name>
<feature type="transmembrane region" description="Helical" evidence="1">
    <location>
        <begin position="64"/>
        <end position="84"/>
    </location>
</feature>
<evidence type="ECO:0000313" key="2">
    <source>
        <dbReference type="EMBL" id="KAK7025945.1"/>
    </source>
</evidence>
<organism evidence="2 3">
    <name type="scientific">Paramarasmius palmivorus</name>
    <dbReference type="NCBI Taxonomy" id="297713"/>
    <lineage>
        <taxon>Eukaryota</taxon>
        <taxon>Fungi</taxon>
        <taxon>Dikarya</taxon>
        <taxon>Basidiomycota</taxon>
        <taxon>Agaricomycotina</taxon>
        <taxon>Agaricomycetes</taxon>
        <taxon>Agaricomycetidae</taxon>
        <taxon>Agaricales</taxon>
        <taxon>Marasmiineae</taxon>
        <taxon>Marasmiaceae</taxon>
        <taxon>Paramarasmius</taxon>
    </lineage>
</organism>
<reference evidence="2 3" key="1">
    <citation type="submission" date="2024-01" db="EMBL/GenBank/DDBJ databases">
        <title>A draft genome for a cacao thread blight-causing isolate of Paramarasmius palmivorus.</title>
        <authorList>
            <person name="Baruah I.K."/>
            <person name="Bukari Y."/>
            <person name="Amoako-Attah I."/>
            <person name="Meinhardt L.W."/>
            <person name="Bailey B.A."/>
            <person name="Cohen S.P."/>
        </authorList>
    </citation>
    <scope>NUCLEOTIDE SEQUENCE [LARGE SCALE GENOMIC DNA]</scope>
    <source>
        <strain evidence="2 3">GH-12</strain>
    </source>
</reference>
<gene>
    <name evidence="2" type="ORF">VNI00_015860</name>
</gene>